<keyword evidence="2" id="KW-0472">Membrane</keyword>
<feature type="region of interest" description="Disordered" evidence="1">
    <location>
        <begin position="258"/>
        <end position="293"/>
    </location>
</feature>
<dbReference type="Pfam" id="PF08378">
    <property type="entry name" value="NERD"/>
    <property type="match status" value="1"/>
</dbReference>
<feature type="transmembrane region" description="Helical" evidence="2">
    <location>
        <begin position="231"/>
        <end position="256"/>
    </location>
</feature>
<keyword evidence="2" id="KW-1133">Transmembrane helix</keyword>
<dbReference type="EMBL" id="QNRE01000005">
    <property type="protein sequence ID" value="RBO90607.1"/>
    <property type="molecule type" value="Genomic_DNA"/>
</dbReference>
<organism evidence="4 5">
    <name type="scientific">Nocardia puris</name>
    <dbReference type="NCBI Taxonomy" id="208602"/>
    <lineage>
        <taxon>Bacteria</taxon>
        <taxon>Bacillati</taxon>
        <taxon>Actinomycetota</taxon>
        <taxon>Actinomycetes</taxon>
        <taxon>Mycobacteriales</taxon>
        <taxon>Nocardiaceae</taxon>
        <taxon>Nocardia</taxon>
    </lineage>
</organism>
<gene>
    <name evidence="4" type="ORF">DFR74_1059</name>
</gene>
<sequence length="293" mass="30777">MLVKVGSGGQLSGAEQEFVDCLRSFRSTGLLAVGVHAGDNGARRVDAVLFTPRGVAVAEVKGFRRRQSGILKLTDEGPWTISDTAADFDDEDTADPVDRLERSVYAVRTQLERALQNPGHVAGLVALIPFRGVVVRPAHTTVRPGLDVVVANVPDATELRIYTERFASGPRSWSADRVLGAAAALGIEPLSREELIADGFEVLAAHSHLPVAATPQHAPAPPPAPTRKSAVAAWTVFAVACVGIVGVLAVIVSAVAKDTPGSNSDQRSVTTTTADPTPPPAAPRTCYPFQPDC</sequence>
<protein>
    <submittedName>
        <fullName evidence="4">Nuclease-like protein</fullName>
    </submittedName>
</protein>
<feature type="compositionally biased region" description="Polar residues" evidence="1">
    <location>
        <begin position="260"/>
        <end position="269"/>
    </location>
</feature>
<dbReference type="OrthoDB" id="4570473at2"/>
<reference evidence="4 5" key="1">
    <citation type="submission" date="2018-06" db="EMBL/GenBank/DDBJ databases">
        <title>Genomic Encyclopedia of Type Strains, Phase IV (KMG-IV): sequencing the most valuable type-strain genomes for metagenomic binning, comparative biology and taxonomic classification.</title>
        <authorList>
            <person name="Goeker M."/>
        </authorList>
    </citation>
    <scope>NUCLEOTIDE SEQUENCE [LARGE SCALE GENOMIC DNA]</scope>
    <source>
        <strain evidence="4 5">DSM 44599</strain>
    </source>
</reference>
<dbReference type="Proteomes" id="UP000252586">
    <property type="component" value="Unassembled WGS sequence"/>
</dbReference>
<evidence type="ECO:0000256" key="1">
    <source>
        <dbReference type="SAM" id="MobiDB-lite"/>
    </source>
</evidence>
<dbReference type="InterPro" id="IPR011528">
    <property type="entry name" value="NERD"/>
</dbReference>
<name>A0A366DKK0_9NOCA</name>
<dbReference type="AlphaFoldDB" id="A0A366DKK0"/>
<evidence type="ECO:0000313" key="5">
    <source>
        <dbReference type="Proteomes" id="UP000252586"/>
    </source>
</evidence>
<feature type="domain" description="NERD" evidence="3">
    <location>
        <begin position="35"/>
        <end position="127"/>
    </location>
</feature>
<keyword evidence="2" id="KW-0812">Transmembrane</keyword>
<keyword evidence="5" id="KW-1185">Reference proteome</keyword>
<proteinExistence type="predicted"/>
<evidence type="ECO:0000313" key="4">
    <source>
        <dbReference type="EMBL" id="RBO90607.1"/>
    </source>
</evidence>
<dbReference type="RefSeq" id="WP_067505684.1">
    <property type="nucleotide sequence ID" value="NZ_QNRE01000005.1"/>
</dbReference>
<comment type="caution">
    <text evidence="4">The sequence shown here is derived from an EMBL/GenBank/DDBJ whole genome shotgun (WGS) entry which is preliminary data.</text>
</comment>
<accession>A0A366DKK0</accession>
<evidence type="ECO:0000256" key="2">
    <source>
        <dbReference type="SAM" id="Phobius"/>
    </source>
</evidence>
<evidence type="ECO:0000259" key="3">
    <source>
        <dbReference type="Pfam" id="PF08378"/>
    </source>
</evidence>